<evidence type="ECO:0000313" key="5">
    <source>
        <dbReference type="EMBL" id="KAK3862759.1"/>
    </source>
</evidence>
<reference evidence="5" key="1">
    <citation type="submission" date="2023-10" db="EMBL/GenBank/DDBJ databases">
        <title>Genome assemblies of two species of porcelain crab, Petrolisthes cinctipes and Petrolisthes manimaculis (Anomura: Porcellanidae).</title>
        <authorList>
            <person name="Angst P."/>
        </authorList>
    </citation>
    <scope>NUCLEOTIDE SEQUENCE</scope>
    <source>
        <strain evidence="5">PB745_01</strain>
        <tissue evidence="5">Gill</tissue>
    </source>
</reference>
<accession>A0AAE1EWP9</accession>
<evidence type="ECO:0000256" key="1">
    <source>
        <dbReference type="ARBA" id="ARBA00009049"/>
    </source>
</evidence>
<dbReference type="AlphaFoldDB" id="A0AAE1EWP9"/>
<comment type="similarity">
    <text evidence="1">Belongs to the synembryn family.</text>
</comment>
<keyword evidence="6" id="KW-1185">Reference proteome</keyword>
<dbReference type="GO" id="GO:0007186">
    <property type="term" value="P:G protein-coupled receptor signaling pathway"/>
    <property type="evidence" value="ECO:0007669"/>
    <property type="project" value="TreeGrafter"/>
</dbReference>
<keyword evidence="2" id="KW-0344">Guanine-nucleotide releasing factor</keyword>
<feature type="region of interest" description="Disordered" evidence="4">
    <location>
        <begin position="47"/>
        <end position="66"/>
    </location>
</feature>
<evidence type="ECO:0000256" key="3">
    <source>
        <dbReference type="ARBA" id="ARBA00023186"/>
    </source>
</evidence>
<dbReference type="PANTHER" id="PTHR12425:SF5">
    <property type="entry name" value="SYNEMBRYN"/>
    <property type="match status" value="1"/>
</dbReference>
<dbReference type="EMBL" id="JAWQEG010004162">
    <property type="protein sequence ID" value="KAK3862759.1"/>
    <property type="molecule type" value="Genomic_DNA"/>
</dbReference>
<keyword evidence="3" id="KW-0143">Chaperone</keyword>
<dbReference type="GO" id="GO:0001965">
    <property type="term" value="F:G-protein alpha-subunit binding"/>
    <property type="evidence" value="ECO:0007669"/>
    <property type="project" value="TreeGrafter"/>
</dbReference>
<proteinExistence type="inferred from homology"/>
<dbReference type="GO" id="GO:0005085">
    <property type="term" value="F:guanyl-nucleotide exchange factor activity"/>
    <property type="evidence" value="ECO:0007669"/>
    <property type="project" value="UniProtKB-KW"/>
</dbReference>
<comment type="caution">
    <text evidence="5">The sequence shown here is derived from an EMBL/GenBank/DDBJ whole genome shotgun (WGS) entry which is preliminary data.</text>
</comment>
<evidence type="ECO:0000313" key="6">
    <source>
        <dbReference type="Proteomes" id="UP001286313"/>
    </source>
</evidence>
<dbReference type="PANTHER" id="PTHR12425">
    <property type="entry name" value="SYNEMBRYN"/>
    <property type="match status" value="1"/>
</dbReference>
<evidence type="ECO:0000256" key="4">
    <source>
        <dbReference type="SAM" id="MobiDB-lite"/>
    </source>
</evidence>
<dbReference type="Proteomes" id="UP001286313">
    <property type="component" value="Unassembled WGS sequence"/>
</dbReference>
<protein>
    <submittedName>
        <fullName evidence="5">Uncharacterized protein</fullName>
    </submittedName>
</protein>
<sequence length="66" mass="7345">MTDEQKEHEAMKLVNVLDKLTRNNIIQPCRIGEDGKPHPVSSVLELQEGIGLPPTPTPNNNDDNNE</sequence>
<dbReference type="Pfam" id="PF10165">
    <property type="entry name" value="Ric8"/>
    <property type="match status" value="1"/>
</dbReference>
<evidence type="ECO:0000256" key="2">
    <source>
        <dbReference type="ARBA" id="ARBA00022658"/>
    </source>
</evidence>
<gene>
    <name evidence="5" type="ORF">Pcinc_031406</name>
</gene>
<dbReference type="InterPro" id="IPR019318">
    <property type="entry name" value="Gua_nucleotide_exch_fac_Ric8"/>
</dbReference>
<organism evidence="5 6">
    <name type="scientific">Petrolisthes cinctipes</name>
    <name type="common">Flat porcelain crab</name>
    <dbReference type="NCBI Taxonomy" id="88211"/>
    <lineage>
        <taxon>Eukaryota</taxon>
        <taxon>Metazoa</taxon>
        <taxon>Ecdysozoa</taxon>
        <taxon>Arthropoda</taxon>
        <taxon>Crustacea</taxon>
        <taxon>Multicrustacea</taxon>
        <taxon>Malacostraca</taxon>
        <taxon>Eumalacostraca</taxon>
        <taxon>Eucarida</taxon>
        <taxon>Decapoda</taxon>
        <taxon>Pleocyemata</taxon>
        <taxon>Anomura</taxon>
        <taxon>Galatheoidea</taxon>
        <taxon>Porcellanidae</taxon>
        <taxon>Petrolisthes</taxon>
    </lineage>
</organism>
<dbReference type="GO" id="GO:0005737">
    <property type="term" value="C:cytoplasm"/>
    <property type="evidence" value="ECO:0007669"/>
    <property type="project" value="TreeGrafter"/>
</dbReference>
<name>A0AAE1EWP9_PETCI</name>